<comment type="function">
    <text evidence="2">With LigD forms a non-homologous end joining (NHEJ) DNA repair enzyme, which repairs dsDNA breaks with reduced fidelity. Binds linear dsDNA with 5'- and 3'- overhangs but not closed circular dsDNA nor ssDNA. Recruits and stimulates the ligase activity of LigD.</text>
</comment>
<dbReference type="SMART" id="SM00559">
    <property type="entry name" value="Ku78"/>
    <property type="match status" value="1"/>
</dbReference>
<evidence type="ECO:0000256" key="1">
    <source>
        <dbReference type="ARBA" id="ARBA00023125"/>
    </source>
</evidence>
<dbReference type="GO" id="GO:0003690">
    <property type="term" value="F:double-stranded DNA binding"/>
    <property type="evidence" value="ECO:0007669"/>
    <property type="project" value="UniProtKB-UniRule"/>
</dbReference>
<organism evidence="4 5">
    <name type="scientific">Solitalea agri</name>
    <dbReference type="NCBI Taxonomy" id="2953739"/>
    <lineage>
        <taxon>Bacteria</taxon>
        <taxon>Pseudomonadati</taxon>
        <taxon>Bacteroidota</taxon>
        <taxon>Sphingobacteriia</taxon>
        <taxon>Sphingobacteriales</taxon>
        <taxon>Sphingobacteriaceae</taxon>
        <taxon>Solitalea</taxon>
    </lineage>
</organism>
<dbReference type="InterPro" id="IPR006164">
    <property type="entry name" value="DNA_bd_Ku70/Ku80"/>
</dbReference>
<name>A0A9X2JCH0_9SPHI</name>
<keyword evidence="2" id="KW-0234">DNA repair</keyword>
<evidence type="ECO:0000256" key="2">
    <source>
        <dbReference type="HAMAP-Rule" id="MF_01875"/>
    </source>
</evidence>
<evidence type="ECO:0000313" key="4">
    <source>
        <dbReference type="EMBL" id="MCO4293048.1"/>
    </source>
</evidence>
<gene>
    <name evidence="2" type="primary">ku</name>
    <name evidence="4" type="ORF">NF867_09250</name>
</gene>
<dbReference type="NCBIfam" id="TIGR02772">
    <property type="entry name" value="Ku_bact"/>
    <property type="match status" value="1"/>
</dbReference>
<comment type="similarity">
    <text evidence="2">Belongs to the prokaryotic Ku family.</text>
</comment>
<protein>
    <recommendedName>
        <fullName evidence="2">Non-homologous end joining protein Ku</fullName>
    </recommendedName>
</protein>
<dbReference type="AlphaFoldDB" id="A0A9X2JCH0"/>
<dbReference type="InterPro" id="IPR016194">
    <property type="entry name" value="SPOC-like_C_dom_sf"/>
</dbReference>
<dbReference type="GO" id="GO:0006303">
    <property type="term" value="P:double-strand break repair via nonhomologous end joining"/>
    <property type="evidence" value="ECO:0007669"/>
    <property type="project" value="UniProtKB-UniRule"/>
</dbReference>
<dbReference type="PIRSF" id="PIRSF006493">
    <property type="entry name" value="Prok_Ku"/>
    <property type="match status" value="1"/>
</dbReference>
<comment type="caution">
    <text evidence="4">The sequence shown here is derived from an EMBL/GenBank/DDBJ whole genome shotgun (WGS) entry which is preliminary data.</text>
</comment>
<keyword evidence="5" id="KW-1185">Reference proteome</keyword>
<dbReference type="Pfam" id="PF02735">
    <property type="entry name" value="Ku"/>
    <property type="match status" value="1"/>
</dbReference>
<dbReference type="EMBL" id="JAMWYS010000030">
    <property type="protein sequence ID" value="MCO4293048.1"/>
    <property type="molecule type" value="Genomic_DNA"/>
</dbReference>
<dbReference type="GO" id="GO:0006310">
    <property type="term" value="P:DNA recombination"/>
    <property type="evidence" value="ECO:0007669"/>
    <property type="project" value="UniProtKB-KW"/>
</dbReference>
<evidence type="ECO:0000259" key="3">
    <source>
        <dbReference type="SMART" id="SM00559"/>
    </source>
</evidence>
<dbReference type="HAMAP" id="MF_01875">
    <property type="entry name" value="Prokaryotic_Ku"/>
    <property type="match status" value="1"/>
</dbReference>
<dbReference type="RefSeq" id="WP_252587544.1">
    <property type="nucleotide sequence ID" value="NZ_JAMWYS010000030.1"/>
</dbReference>
<reference evidence="4" key="1">
    <citation type="submission" date="2022-06" db="EMBL/GenBank/DDBJ databases">
        <title>Solitalea sp. MAHUQ-68 isolated from rhizospheric soil.</title>
        <authorList>
            <person name="Huq M.A."/>
        </authorList>
    </citation>
    <scope>NUCLEOTIDE SEQUENCE</scope>
    <source>
        <strain evidence="4">MAHUQ-68</strain>
    </source>
</reference>
<keyword evidence="2" id="KW-0233">DNA recombination</keyword>
<keyword evidence="1 2" id="KW-0238">DNA-binding</keyword>
<comment type="subunit">
    <text evidence="2">Homodimer. Interacts with LigD.</text>
</comment>
<sequence length="256" mass="29215">MWNGLISFGLVSIPIGLHSAISEKELEVHQLDSSDLARIKYKLINENTGKEVVREDVVKGYKYEDEYVVLDDDDFAEAAPEKSKVISIESFVDLKEVESIYFEQPYYALPDKKGIKAYSLLCNALAQTKKAGLARFVLKTQEHLCLIRALDNVLVVQCLRFPEEVRSTEELENEHIEITKKELDLAKQIIKEESTKFDFSQYHNTYIAALKKRIKEKATGKVAKKGKVIQMPVRKSQDDLMAQLMSSLSKDPKKVK</sequence>
<evidence type="ECO:0000313" key="5">
    <source>
        <dbReference type="Proteomes" id="UP001155182"/>
    </source>
</evidence>
<feature type="domain" description="Ku" evidence="3">
    <location>
        <begin position="49"/>
        <end position="176"/>
    </location>
</feature>
<proteinExistence type="inferred from homology"/>
<keyword evidence="2" id="KW-0227">DNA damage</keyword>
<accession>A0A9X2JCH0</accession>
<dbReference type="PANTHER" id="PTHR41251:SF1">
    <property type="entry name" value="NON-HOMOLOGOUS END JOINING PROTEIN KU"/>
    <property type="match status" value="1"/>
</dbReference>
<dbReference type="Gene3D" id="2.40.290.10">
    <property type="match status" value="1"/>
</dbReference>
<dbReference type="InterPro" id="IPR009187">
    <property type="entry name" value="Prok_Ku"/>
</dbReference>
<dbReference type="Proteomes" id="UP001155182">
    <property type="component" value="Unassembled WGS sequence"/>
</dbReference>
<dbReference type="SUPFAM" id="SSF100939">
    <property type="entry name" value="SPOC domain-like"/>
    <property type="match status" value="1"/>
</dbReference>
<dbReference type="PANTHER" id="PTHR41251">
    <property type="entry name" value="NON-HOMOLOGOUS END JOINING PROTEIN KU"/>
    <property type="match status" value="1"/>
</dbReference>